<dbReference type="SMART" id="SM00271">
    <property type="entry name" value="DnaJ"/>
    <property type="match status" value="1"/>
</dbReference>
<feature type="compositionally biased region" description="Polar residues" evidence="1">
    <location>
        <begin position="616"/>
        <end position="638"/>
    </location>
</feature>
<feature type="compositionally biased region" description="Basic and acidic residues" evidence="1">
    <location>
        <begin position="522"/>
        <end position="534"/>
    </location>
</feature>
<feature type="region of interest" description="Disordered" evidence="1">
    <location>
        <begin position="210"/>
        <end position="231"/>
    </location>
</feature>
<evidence type="ECO:0000259" key="2">
    <source>
        <dbReference type="PROSITE" id="PS50076"/>
    </source>
</evidence>
<feature type="region of interest" description="Disordered" evidence="1">
    <location>
        <begin position="315"/>
        <end position="806"/>
    </location>
</feature>
<protein>
    <recommendedName>
        <fullName evidence="2">J domain-containing protein</fullName>
    </recommendedName>
</protein>
<dbReference type="PANTHER" id="PTHR24074">
    <property type="entry name" value="CO-CHAPERONE PROTEIN DJLA"/>
    <property type="match status" value="1"/>
</dbReference>
<gene>
    <name evidence="3" type="ORF">EJ05DRAFT_500385</name>
</gene>
<feature type="compositionally biased region" description="Basic and acidic residues" evidence="1">
    <location>
        <begin position="757"/>
        <end position="772"/>
    </location>
</feature>
<feature type="compositionally biased region" description="Basic and acidic residues" evidence="1">
    <location>
        <begin position="601"/>
        <end position="615"/>
    </location>
</feature>
<dbReference type="OrthoDB" id="10250354at2759"/>
<dbReference type="InterPro" id="IPR001623">
    <property type="entry name" value="DnaJ_domain"/>
</dbReference>
<feature type="compositionally biased region" description="Basic and acidic residues" evidence="1">
    <location>
        <begin position="494"/>
        <end position="503"/>
    </location>
</feature>
<dbReference type="Pfam" id="PF00226">
    <property type="entry name" value="DnaJ"/>
    <property type="match status" value="1"/>
</dbReference>
<dbReference type="SUPFAM" id="SSF46565">
    <property type="entry name" value="Chaperone J-domain"/>
    <property type="match status" value="1"/>
</dbReference>
<sequence length="856" mass="96510">MGVIRRVLDVDDASHVVALFWQSSWQSEDLASLFGLLLGDDDLLTKDGERISATTANKPEARTYLVVCYYPPGAETLTDISSGGYRTLLTEGSRTVRRRRRLAPPLFVVNASRSNTQYAIDGRAGTIIDIFAAGAAQSEDDENDDNNDDGFTTGSSFIAFLEHRVYPAQRLCTTFYFTGTDTDNLSILHITLNSAVIRELSRVSARSTEHFDHHSQCNGRPTNNSGLPPQVMDEPLPDPYTTLGVSRNATENDVKSAYRKLALKCHPDKFPDEAVKKVKEQEFHRLNEAYELLSDPAKKSEWQATVKLAEMRKEAMERAARGSGNMRSSYNDVPSSAYKTQTRAPSFAAPPPTSQERQRTSYDDYDRYEPTDRPSSRKVPGYERERHSKSSKTERQSSKSATEKKRSEEKRQKEKAQTRERSQKATYVDASSDSDYGKDQRRREKERAEKEPSRRSTANRMFSAATDSRARGDVHDDSHRKYSTMADYAYAYMGKDKDSRKDSGIAFTGTGRPAHVRRSSARPKDQSPRAKDRGPYIVEEPDEHERRKPSMPQSTSSPAALRQHLSQSQTYSHVRAPQETVPKMGRSETMPTGGYTTNTSRRRDTTPQQTSKDDSGYSSPGTPETQQPQSGFSRSYTQPVPPSTAPYTSTKARFPSAVPPTVHEFTQYDPYGPRIETREPGTQYTPRMTRSPSPHTKETDSAERLPKSSGRSSYPAASPATQTHRVVYSYAPISTPSVPRPPIPHANTTQTIPIVSEPERERGRERSRRDASPKLYGEVPSAYTQKSTRPAMERRTSYRPEEVSYTPNYSVDDVKFSHEDYRNGDDEYRRGYRAAWEEMARQGRAPPLHRRETAAH</sequence>
<dbReference type="InterPro" id="IPR036869">
    <property type="entry name" value="J_dom_sf"/>
</dbReference>
<feature type="compositionally biased region" description="Basic and acidic residues" evidence="1">
    <location>
        <begin position="356"/>
        <end position="423"/>
    </location>
</feature>
<dbReference type="EMBL" id="ML996572">
    <property type="protein sequence ID" value="KAF2757857.1"/>
    <property type="molecule type" value="Genomic_DNA"/>
</dbReference>
<accession>A0A6A6W8F8</accession>
<feature type="compositionally biased region" description="Basic and acidic residues" evidence="1">
    <location>
        <begin position="468"/>
        <end position="480"/>
    </location>
</feature>
<evidence type="ECO:0000313" key="4">
    <source>
        <dbReference type="Proteomes" id="UP000799437"/>
    </source>
</evidence>
<feature type="compositionally biased region" description="Polar residues" evidence="1">
    <location>
        <begin position="325"/>
        <end position="344"/>
    </location>
</feature>
<evidence type="ECO:0000313" key="3">
    <source>
        <dbReference type="EMBL" id="KAF2757857.1"/>
    </source>
</evidence>
<name>A0A6A6W8F8_9PEZI</name>
<dbReference type="Gene3D" id="1.10.287.110">
    <property type="entry name" value="DnaJ domain"/>
    <property type="match status" value="1"/>
</dbReference>
<evidence type="ECO:0000256" key="1">
    <source>
        <dbReference type="SAM" id="MobiDB-lite"/>
    </source>
</evidence>
<dbReference type="GeneID" id="54488041"/>
<dbReference type="PROSITE" id="PS50076">
    <property type="entry name" value="DNAJ_2"/>
    <property type="match status" value="1"/>
</dbReference>
<feature type="compositionally biased region" description="Polar residues" evidence="1">
    <location>
        <begin position="680"/>
        <end position="694"/>
    </location>
</feature>
<feature type="compositionally biased region" description="Basic and acidic residues" evidence="1">
    <location>
        <begin position="435"/>
        <end position="454"/>
    </location>
</feature>
<reference evidence="3" key="1">
    <citation type="journal article" date="2020" name="Stud. Mycol.">
        <title>101 Dothideomycetes genomes: a test case for predicting lifestyles and emergence of pathogens.</title>
        <authorList>
            <person name="Haridas S."/>
            <person name="Albert R."/>
            <person name="Binder M."/>
            <person name="Bloem J."/>
            <person name="Labutti K."/>
            <person name="Salamov A."/>
            <person name="Andreopoulos B."/>
            <person name="Baker S."/>
            <person name="Barry K."/>
            <person name="Bills G."/>
            <person name="Bluhm B."/>
            <person name="Cannon C."/>
            <person name="Castanera R."/>
            <person name="Culley D."/>
            <person name="Daum C."/>
            <person name="Ezra D."/>
            <person name="Gonzalez J."/>
            <person name="Henrissat B."/>
            <person name="Kuo A."/>
            <person name="Liang C."/>
            <person name="Lipzen A."/>
            <person name="Lutzoni F."/>
            <person name="Magnuson J."/>
            <person name="Mondo S."/>
            <person name="Nolan M."/>
            <person name="Ohm R."/>
            <person name="Pangilinan J."/>
            <person name="Park H.-J."/>
            <person name="Ramirez L."/>
            <person name="Alfaro M."/>
            <person name="Sun H."/>
            <person name="Tritt A."/>
            <person name="Yoshinaga Y."/>
            <person name="Zwiers L.-H."/>
            <person name="Turgeon B."/>
            <person name="Goodwin S."/>
            <person name="Spatafora J."/>
            <person name="Crous P."/>
            <person name="Grigoriev I."/>
        </authorList>
    </citation>
    <scope>NUCLEOTIDE SEQUENCE</scope>
    <source>
        <strain evidence="3">CBS 121739</strain>
    </source>
</reference>
<dbReference type="Proteomes" id="UP000799437">
    <property type="component" value="Unassembled WGS sequence"/>
</dbReference>
<organism evidence="3 4">
    <name type="scientific">Pseudovirgaria hyperparasitica</name>
    <dbReference type="NCBI Taxonomy" id="470096"/>
    <lineage>
        <taxon>Eukaryota</taxon>
        <taxon>Fungi</taxon>
        <taxon>Dikarya</taxon>
        <taxon>Ascomycota</taxon>
        <taxon>Pezizomycotina</taxon>
        <taxon>Dothideomycetes</taxon>
        <taxon>Dothideomycetes incertae sedis</taxon>
        <taxon>Acrospermales</taxon>
        <taxon>Acrospermaceae</taxon>
        <taxon>Pseudovirgaria</taxon>
    </lineage>
</organism>
<dbReference type="PRINTS" id="PR00625">
    <property type="entry name" value="JDOMAIN"/>
</dbReference>
<keyword evidence="4" id="KW-1185">Reference proteome</keyword>
<feature type="compositionally biased region" description="Polar residues" evidence="1">
    <location>
        <begin position="551"/>
        <end position="572"/>
    </location>
</feature>
<dbReference type="AlphaFoldDB" id="A0A6A6W8F8"/>
<dbReference type="CDD" id="cd06257">
    <property type="entry name" value="DnaJ"/>
    <property type="match status" value="1"/>
</dbReference>
<feature type="domain" description="J" evidence="2">
    <location>
        <begin position="238"/>
        <end position="306"/>
    </location>
</feature>
<proteinExistence type="predicted"/>
<dbReference type="RefSeq" id="XP_033600308.1">
    <property type="nucleotide sequence ID" value="XM_033746987.1"/>
</dbReference>
<feature type="compositionally biased region" description="Basic and acidic residues" evidence="1">
    <location>
        <begin position="695"/>
        <end position="706"/>
    </location>
</feature>
<feature type="compositionally biased region" description="Polar residues" evidence="1">
    <location>
        <begin position="216"/>
        <end position="227"/>
    </location>
</feature>
<dbReference type="InterPro" id="IPR050817">
    <property type="entry name" value="DjlA_DnaK_co-chaperone"/>
</dbReference>
<feature type="compositionally biased region" description="Basic and acidic residues" evidence="1">
    <location>
        <begin position="791"/>
        <end position="802"/>
    </location>
</feature>